<dbReference type="EMBL" id="FOTF01000032">
    <property type="protein sequence ID" value="SFL61088.1"/>
    <property type="molecule type" value="Genomic_DNA"/>
</dbReference>
<name>A0A1I4J392_9RHOB</name>
<feature type="signal peptide" evidence="3">
    <location>
        <begin position="1"/>
        <end position="36"/>
    </location>
</feature>
<dbReference type="Pfam" id="PF05426">
    <property type="entry name" value="Alginate_lyase"/>
    <property type="match status" value="1"/>
</dbReference>
<evidence type="ECO:0000259" key="4">
    <source>
        <dbReference type="Pfam" id="PF05426"/>
    </source>
</evidence>
<dbReference type="Gene3D" id="1.50.10.100">
    <property type="entry name" value="Chondroitin AC/alginate lyase"/>
    <property type="match status" value="1"/>
</dbReference>
<dbReference type="InterPro" id="IPR008397">
    <property type="entry name" value="Alginate_lyase_dom"/>
</dbReference>
<evidence type="ECO:0000256" key="1">
    <source>
        <dbReference type="ARBA" id="ARBA00022729"/>
    </source>
</evidence>
<organism evidence="5 6">
    <name type="scientific">Loktanella salsilacus</name>
    <dbReference type="NCBI Taxonomy" id="195913"/>
    <lineage>
        <taxon>Bacteria</taxon>
        <taxon>Pseudomonadati</taxon>
        <taxon>Pseudomonadota</taxon>
        <taxon>Alphaproteobacteria</taxon>
        <taxon>Rhodobacterales</taxon>
        <taxon>Roseobacteraceae</taxon>
        <taxon>Loktanella</taxon>
    </lineage>
</organism>
<dbReference type="GO" id="GO:0042597">
    <property type="term" value="C:periplasmic space"/>
    <property type="evidence" value="ECO:0007669"/>
    <property type="project" value="InterPro"/>
</dbReference>
<feature type="domain" description="Alginate lyase" evidence="4">
    <location>
        <begin position="161"/>
        <end position="285"/>
    </location>
</feature>
<reference evidence="5 6" key="1">
    <citation type="submission" date="2016-10" db="EMBL/GenBank/DDBJ databases">
        <authorList>
            <person name="de Groot N.N."/>
        </authorList>
    </citation>
    <scope>NUCLEOTIDE SEQUENCE [LARGE SCALE GENOMIC DNA]</scope>
    <source>
        <strain evidence="5 6">DSM 16199</strain>
    </source>
</reference>
<keyword evidence="6" id="KW-1185">Reference proteome</keyword>
<dbReference type="AlphaFoldDB" id="A0A1I4J392"/>
<dbReference type="InterPro" id="IPR008929">
    <property type="entry name" value="Chondroitin_lyas"/>
</dbReference>
<dbReference type="SUPFAM" id="SSF48230">
    <property type="entry name" value="Chondroitin AC/alginate lyase"/>
    <property type="match status" value="1"/>
</dbReference>
<feature type="chain" id="PRO_5011722268" evidence="3">
    <location>
        <begin position="37"/>
        <end position="355"/>
    </location>
</feature>
<sequence>MAQKFSRTRTPSGLPALALGVMLGSAGTMTATPAFAVDAECAAAPEPVISLNYGSRYTDDDDTRSTLDVDSNEVVNAALRPVDDFIRDLVARSNGVLNESDPTSASGAADCVLAQIATWARAEALSDLDSFTARLSMGARIGAIAEAYRQVRPLITDLKAVADVDQWLIQRAQEQLEFWEKEATSGARTGNLRAWAALALLNIGEVTNTDTFVWWASASAVRILCTAREDGSLPQETKRGSYGLHYQFHALSPLVTIAARLDRAGLPMTTSCNNALPRVVEYAFNDFEQEGALTQEYSGARQSYFDGTETLEDHELAFLGAYVSLFPNSPLVDRAQKTENLSNSKLGGDQRLLWQ</sequence>
<evidence type="ECO:0000256" key="3">
    <source>
        <dbReference type="SAM" id="SignalP"/>
    </source>
</evidence>
<evidence type="ECO:0000313" key="5">
    <source>
        <dbReference type="EMBL" id="SFL61088.1"/>
    </source>
</evidence>
<dbReference type="OrthoDB" id="7210452at2"/>
<accession>A0A1I4J392</accession>
<dbReference type="Proteomes" id="UP000199550">
    <property type="component" value="Unassembled WGS sequence"/>
</dbReference>
<dbReference type="STRING" id="195913.SAMN04488004_13228"/>
<evidence type="ECO:0000256" key="2">
    <source>
        <dbReference type="ARBA" id="ARBA00023239"/>
    </source>
</evidence>
<evidence type="ECO:0000313" key="6">
    <source>
        <dbReference type="Proteomes" id="UP000199550"/>
    </source>
</evidence>
<dbReference type="GO" id="GO:0016829">
    <property type="term" value="F:lyase activity"/>
    <property type="evidence" value="ECO:0007669"/>
    <property type="project" value="UniProtKB-KW"/>
</dbReference>
<keyword evidence="2 5" id="KW-0456">Lyase</keyword>
<keyword evidence="1 3" id="KW-0732">Signal</keyword>
<dbReference type="RefSeq" id="WP_090191658.1">
    <property type="nucleotide sequence ID" value="NZ_FOTF01000032.1"/>
</dbReference>
<gene>
    <name evidence="5" type="ORF">SAMN04488004_13228</name>
</gene>
<protein>
    <submittedName>
        <fullName evidence="5">Poly(Beta-D-mannuronate) lyase</fullName>
    </submittedName>
</protein>
<proteinExistence type="predicted"/>